<sequence length="416" mass="47461">MAERELLNDNSDISVDESSYEINSNEETTDSSDSDDPVSRRSTLELCKTPESCKNTTDQKATRTPRQSARKRKGLNFIPETDDYFLAMSSKSLTSNHTLRRLKNPRLAQDQVRELLGQVTDRHKECSHNLSLDHCGNFSKWMICVLEEGFSVMLYGVGSKRNLLLEFQEMYLSQETVLVVNGFFPSLTIKEILDSIVKDVLDWDWSGTPVECLSLIEKEFQSDEELSLYLIIHNLDGPALRTHKIQDILARLAAVRNIYLLASVDHINAPLIWDQRKLSAFNFRWWDATTLLPYMAETSFETSLLGQQTGSLALSSLRNVFRSLTNNAKEIFLLVVKHQLTNKSNASYTGFAFRDLYRACREDLLVSSDLALRAQLSEFLDHHLVKSRRGIDGTEILTIPIGNNILQQFIEQVEEL</sequence>
<evidence type="ECO:0000256" key="3">
    <source>
        <dbReference type="ARBA" id="ARBA00019080"/>
    </source>
</evidence>
<evidence type="ECO:0000259" key="8">
    <source>
        <dbReference type="Pfam" id="PF04084"/>
    </source>
</evidence>
<comment type="subunit">
    <text evidence="6">Component of the origin recognition complex (ORC).</text>
</comment>
<accession>A0ABQ9G2L8</accession>
<dbReference type="PANTHER" id="PTHR14052">
    <property type="entry name" value="ORIGIN RECOGNITION COMPLEX SUBUNIT 2"/>
    <property type="match status" value="1"/>
</dbReference>
<evidence type="ECO:0000313" key="11">
    <source>
        <dbReference type="Proteomes" id="UP001159363"/>
    </source>
</evidence>
<evidence type="ECO:0000313" key="10">
    <source>
        <dbReference type="EMBL" id="KAJ8866725.1"/>
    </source>
</evidence>
<evidence type="ECO:0000256" key="5">
    <source>
        <dbReference type="ARBA" id="ARBA00023242"/>
    </source>
</evidence>
<protein>
    <recommendedName>
        <fullName evidence="3 6">Origin recognition complex subunit 2</fullName>
    </recommendedName>
</protein>
<evidence type="ECO:0000256" key="7">
    <source>
        <dbReference type="SAM" id="MobiDB-lite"/>
    </source>
</evidence>
<evidence type="ECO:0000256" key="4">
    <source>
        <dbReference type="ARBA" id="ARBA00022705"/>
    </source>
</evidence>
<dbReference type="InterPro" id="IPR056772">
    <property type="entry name" value="RecA-like_ORC2"/>
</dbReference>
<gene>
    <name evidence="10" type="ORF">PR048_032586</name>
</gene>
<keyword evidence="11" id="KW-1185">Reference proteome</keyword>
<feature type="compositionally biased region" description="Polar residues" evidence="7">
    <location>
        <begin position="52"/>
        <end position="67"/>
    </location>
</feature>
<dbReference type="Proteomes" id="UP001159363">
    <property type="component" value="Chromosome 15"/>
</dbReference>
<evidence type="ECO:0000256" key="6">
    <source>
        <dbReference type="RuleBase" id="RU368084"/>
    </source>
</evidence>
<dbReference type="InterPro" id="IPR056773">
    <property type="entry name" value="WHD_ORC2"/>
</dbReference>
<comment type="similarity">
    <text evidence="2 6">Belongs to the ORC2 family.</text>
</comment>
<name>A0ABQ9G2L8_9NEOP</name>
<comment type="function">
    <text evidence="6">Component of the origin recognition complex (ORC) that binds origins of replication. DNA-binding is ATP-dependent. ORC is required to assemble the pre-replication complex necessary to initiate DNA replication.</text>
</comment>
<keyword evidence="5 6" id="KW-0539">Nucleus</keyword>
<dbReference type="InterPro" id="IPR007220">
    <property type="entry name" value="ORC2"/>
</dbReference>
<feature type="domain" description="Origin recognition complex subunit 2 RecA-like" evidence="8">
    <location>
        <begin position="130"/>
        <end position="288"/>
    </location>
</feature>
<feature type="region of interest" description="Disordered" evidence="7">
    <location>
        <begin position="1"/>
        <end position="73"/>
    </location>
</feature>
<feature type="domain" description="Origin recognition complex subunit 2 winged-helix" evidence="9">
    <location>
        <begin position="344"/>
        <end position="403"/>
    </location>
</feature>
<proteinExistence type="inferred from homology"/>
<dbReference type="PANTHER" id="PTHR14052:SF0">
    <property type="entry name" value="ORIGIN RECOGNITION COMPLEX SUBUNIT 2"/>
    <property type="match status" value="1"/>
</dbReference>
<keyword evidence="4 6" id="KW-0235">DNA replication</keyword>
<dbReference type="Pfam" id="PF04084">
    <property type="entry name" value="RecA-like_ORC2"/>
    <property type="match status" value="1"/>
</dbReference>
<dbReference type="Pfam" id="PF24882">
    <property type="entry name" value="WHD_ORC2"/>
    <property type="match status" value="1"/>
</dbReference>
<reference evidence="10 11" key="1">
    <citation type="submission" date="2023-02" db="EMBL/GenBank/DDBJ databases">
        <title>LHISI_Scaffold_Assembly.</title>
        <authorList>
            <person name="Stuart O.P."/>
            <person name="Cleave R."/>
            <person name="Magrath M.J.L."/>
            <person name="Mikheyev A.S."/>
        </authorList>
    </citation>
    <scope>NUCLEOTIDE SEQUENCE [LARGE SCALE GENOMIC DNA]</scope>
    <source>
        <strain evidence="10">Daus_M_001</strain>
        <tissue evidence="10">Leg muscle</tissue>
    </source>
</reference>
<feature type="compositionally biased region" description="Acidic residues" evidence="7">
    <location>
        <begin position="27"/>
        <end position="36"/>
    </location>
</feature>
<evidence type="ECO:0000256" key="2">
    <source>
        <dbReference type="ARBA" id="ARBA00007421"/>
    </source>
</evidence>
<comment type="caution">
    <text evidence="10">The sequence shown here is derived from an EMBL/GenBank/DDBJ whole genome shotgun (WGS) entry which is preliminary data.</text>
</comment>
<organism evidence="10 11">
    <name type="scientific">Dryococelus australis</name>
    <dbReference type="NCBI Taxonomy" id="614101"/>
    <lineage>
        <taxon>Eukaryota</taxon>
        <taxon>Metazoa</taxon>
        <taxon>Ecdysozoa</taxon>
        <taxon>Arthropoda</taxon>
        <taxon>Hexapoda</taxon>
        <taxon>Insecta</taxon>
        <taxon>Pterygota</taxon>
        <taxon>Neoptera</taxon>
        <taxon>Polyneoptera</taxon>
        <taxon>Phasmatodea</taxon>
        <taxon>Verophasmatodea</taxon>
        <taxon>Anareolatae</taxon>
        <taxon>Phasmatidae</taxon>
        <taxon>Eurycanthinae</taxon>
        <taxon>Dryococelus</taxon>
    </lineage>
</organism>
<comment type="subcellular location">
    <subcellularLocation>
        <location evidence="1 6">Nucleus</location>
    </subcellularLocation>
</comment>
<dbReference type="EMBL" id="JARBHB010000016">
    <property type="protein sequence ID" value="KAJ8866725.1"/>
    <property type="molecule type" value="Genomic_DNA"/>
</dbReference>
<evidence type="ECO:0000259" key="9">
    <source>
        <dbReference type="Pfam" id="PF24882"/>
    </source>
</evidence>
<evidence type="ECO:0000256" key="1">
    <source>
        <dbReference type="ARBA" id="ARBA00004123"/>
    </source>
</evidence>